<dbReference type="AlphaFoldDB" id="A0A6G3X6V4"/>
<proteinExistence type="predicted"/>
<organism evidence="3">
    <name type="scientific">Streptomyces sp. SID7499</name>
    <dbReference type="NCBI Taxonomy" id="2706086"/>
    <lineage>
        <taxon>Bacteria</taxon>
        <taxon>Bacillati</taxon>
        <taxon>Actinomycetota</taxon>
        <taxon>Actinomycetes</taxon>
        <taxon>Kitasatosporales</taxon>
        <taxon>Streptomycetaceae</taxon>
        <taxon>Streptomyces</taxon>
    </lineage>
</organism>
<reference evidence="3" key="1">
    <citation type="submission" date="2020-01" db="EMBL/GenBank/DDBJ databases">
        <title>Insect and environment-associated Actinomycetes.</title>
        <authorList>
            <person name="Currrie C."/>
            <person name="Chevrette M."/>
            <person name="Carlson C."/>
            <person name="Stubbendieck R."/>
            <person name="Wendt-Pienkowski E."/>
        </authorList>
    </citation>
    <scope>NUCLEOTIDE SEQUENCE</scope>
    <source>
        <strain evidence="3">SID7499</strain>
    </source>
</reference>
<feature type="transmembrane region" description="Helical" evidence="2">
    <location>
        <begin position="179"/>
        <end position="200"/>
    </location>
</feature>
<comment type="caution">
    <text evidence="3">The sequence shown here is derived from an EMBL/GenBank/DDBJ whole genome shotgun (WGS) entry which is preliminary data.</text>
</comment>
<protein>
    <submittedName>
        <fullName evidence="3">ABC transporter substrate-binding protein</fullName>
    </submittedName>
</protein>
<feature type="transmembrane region" description="Helical" evidence="2">
    <location>
        <begin position="450"/>
        <end position="470"/>
    </location>
</feature>
<dbReference type="Gene3D" id="3.40.50.2300">
    <property type="match status" value="2"/>
</dbReference>
<evidence type="ECO:0000256" key="2">
    <source>
        <dbReference type="SAM" id="Phobius"/>
    </source>
</evidence>
<keyword evidence="2" id="KW-0812">Transmembrane</keyword>
<accession>A0A6G3X6V4</accession>
<dbReference type="InterPro" id="IPR028082">
    <property type="entry name" value="Peripla_BP_I"/>
</dbReference>
<gene>
    <name evidence="3" type="ORF">G3M58_43255</name>
</gene>
<keyword evidence="2" id="KW-1133">Transmembrane helix</keyword>
<dbReference type="EMBL" id="JAAGMN010004471">
    <property type="protein sequence ID" value="NEE13260.1"/>
    <property type="molecule type" value="Genomic_DNA"/>
</dbReference>
<name>A0A6G3X6V4_9ACTN</name>
<feature type="region of interest" description="Disordered" evidence="1">
    <location>
        <begin position="1"/>
        <end position="23"/>
    </location>
</feature>
<feature type="transmembrane region" description="Helical" evidence="2">
    <location>
        <begin position="206"/>
        <end position="227"/>
    </location>
</feature>
<evidence type="ECO:0000256" key="1">
    <source>
        <dbReference type="SAM" id="MobiDB-lite"/>
    </source>
</evidence>
<evidence type="ECO:0000313" key="3">
    <source>
        <dbReference type="EMBL" id="NEE13260.1"/>
    </source>
</evidence>
<sequence>MVNAERTPPDCPGGHDGMPESDAGRHLQNQLELLIQDFRRSTEPPMPVFVVHAQESRDDDAVAGLVRQLHAGQEAHGTRCAVVQDAYEGSTEVRRAAALVRALSDPRKWGGPKALYRRYAFPRLRLVHAIDDAVAALGDSWPSPAPGSPEAGQDQHRRLLDELAQQRWRPKNAARWRSGLPLFDMAHILPASLVTVLAALLARSEWYVAVGAGLVFLLLLTVLNYVLPGRAPIFLWLRRESRWFLTTTFLRAADQEESTEVSLLRPVRSWKAIAARAYDVAEALRAGGDFHLQLCVLALREDLRDNHRRWSWDLRGFKRPRPPMLFLPHADDRNGGVELIRAISDVRSRRSELDPLLVVAAVRAHDVPRLERSVVQTAPAPDATPPTFGVRLRSRYREWGRNLRAEQSPSRERSVLPWAMKIPLPHDQLGPLEEGRHHLRASSRPTLARLVWALHTLVLVIALLSAATVMRADALHDRYCSASVLTANRDTRREQAPDGRTECIGIATDGLRFADWLPAPEPGDDVKALTADDETPWTVADLEDRIARQNTKVLDGHAGSYVTVVYAGPLSADTSAGSSLVKGAEELAGVYLAQAVINENSSVKLRVLIANGGVDLGHQEEMAEAIAAYAAHDPTVVGVVGTGRDLKSSRATTRTLMEAGLPVVSGTNSATYLPREFANWFSLAATDEWQIRQLGLIAAQLRTPDRRQYALVLARDTAKTDDLYTDEQARYGQAMLRRQGFTTLPQRRYTLTGGKPELRSHAQEICRGSRVPSVIYFAGRVEDIDPLMTQLGTEPGCAGKPLAILTGDDLSKADFAGGGQSVAPKVTLYHAALAELRKAATGTAFYLDAAKHLPGLRDHRLRHDSPALASGQTALAHDATRALFWAATRGDRPQSRASTWVNLRSVKIEGMATGTIDFTGAPLYGDRTGHSIVLKEVRRSEDGTSVTHELCRRTAGDTKRLTQKECRIRR</sequence>
<dbReference type="SUPFAM" id="SSF53822">
    <property type="entry name" value="Periplasmic binding protein-like I"/>
    <property type="match status" value="1"/>
</dbReference>
<keyword evidence="2" id="KW-0472">Membrane</keyword>